<dbReference type="GO" id="GO:0016020">
    <property type="term" value="C:membrane"/>
    <property type="evidence" value="ECO:0007669"/>
    <property type="project" value="UniProtKB-SubCell"/>
</dbReference>
<evidence type="ECO:0000256" key="6">
    <source>
        <dbReference type="ARBA" id="ARBA00022723"/>
    </source>
</evidence>
<keyword evidence="13" id="KW-1185">Reference proteome</keyword>
<dbReference type="OrthoDB" id="9153108at2"/>
<feature type="transmembrane region" description="Helical" evidence="11">
    <location>
        <begin position="21"/>
        <end position="41"/>
    </location>
</feature>
<dbReference type="CDD" id="cd00581">
    <property type="entry name" value="QFR_TypeB_TM"/>
    <property type="match status" value="1"/>
</dbReference>
<comment type="function">
    <text evidence="2">Membrane-anchoring subunit of succinate dehydrogenase (SDH).</text>
</comment>
<gene>
    <name evidence="12" type="ORF">C0039_18380</name>
</gene>
<evidence type="ECO:0000256" key="9">
    <source>
        <dbReference type="ARBA" id="ARBA00023136"/>
    </source>
</evidence>
<keyword evidence="6 10" id="KW-0479">Metal-binding</keyword>
<proteinExistence type="predicted"/>
<feature type="transmembrane region" description="Helical" evidence="11">
    <location>
        <begin position="197"/>
        <end position="218"/>
    </location>
</feature>
<organism evidence="12 13">
    <name type="scientific">Pseudohalioglobus lutimaris</name>
    <dbReference type="NCBI Taxonomy" id="1737061"/>
    <lineage>
        <taxon>Bacteria</taxon>
        <taxon>Pseudomonadati</taxon>
        <taxon>Pseudomonadota</taxon>
        <taxon>Gammaproteobacteria</taxon>
        <taxon>Cellvibrionales</taxon>
        <taxon>Halieaceae</taxon>
        <taxon>Pseudohalioglobus</taxon>
    </lineage>
</organism>
<keyword evidence="9 11" id="KW-0472">Membrane</keyword>
<accession>A0A2N5WY55</accession>
<dbReference type="AlphaFoldDB" id="A0A2N5WY55"/>
<name>A0A2N5WY55_9GAMM</name>
<evidence type="ECO:0000256" key="1">
    <source>
        <dbReference type="ARBA" id="ARBA00001971"/>
    </source>
</evidence>
<dbReference type="GO" id="GO:0006099">
    <property type="term" value="P:tricarboxylic acid cycle"/>
    <property type="evidence" value="ECO:0007669"/>
    <property type="project" value="InterPro"/>
</dbReference>
<keyword evidence="4 10" id="KW-0349">Heme</keyword>
<dbReference type="InterPro" id="IPR004224">
    <property type="entry name" value="Fum_red_B_TM"/>
</dbReference>
<keyword evidence="5 11" id="KW-0812">Transmembrane</keyword>
<feature type="binding site" description="axial binding residue" evidence="10">
    <location>
        <position position="79"/>
    </location>
    <ligand>
        <name>heme b</name>
        <dbReference type="ChEBI" id="CHEBI:60344"/>
        <label>bD</label>
    </ligand>
    <ligandPart>
        <name>Fe</name>
        <dbReference type="ChEBI" id="CHEBI:18248"/>
    </ligandPart>
</feature>
<comment type="caution">
    <text evidence="12">The sequence shown here is derived from an EMBL/GenBank/DDBJ whole genome shotgun (WGS) entry which is preliminary data.</text>
</comment>
<reference evidence="12 13" key="1">
    <citation type="submission" date="2018-01" db="EMBL/GenBank/DDBJ databases">
        <title>The draft genome sequence of Halioglobus lutimaris HF004.</title>
        <authorList>
            <person name="Du Z.-J."/>
            <person name="Shi M.-J."/>
        </authorList>
    </citation>
    <scope>NUCLEOTIDE SEQUENCE [LARGE SCALE GENOMIC DNA]</scope>
    <source>
        <strain evidence="12 13">HF004</strain>
    </source>
</reference>
<dbReference type="Proteomes" id="UP000235005">
    <property type="component" value="Unassembled WGS sequence"/>
</dbReference>
<dbReference type="PIRSF" id="PIRSF000177">
    <property type="entry name" value="Fumar_rd_cyt_b"/>
    <property type="match status" value="1"/>
</dbReference>
<keyword evidence="7 11" id="KW-1133">Transmembrane helix</keyword>
<protein>
    <submittedName>
        <fullName evidence="12">Succinate dehydrogenase/fumarate reductase cytochrome b subunit</fullName>
    </submittedName>
</protein>
<evidence type="ECO:0000256" key="8">
    <source>
        <dbReference type="ARBA" id="ARBA00023004"/>
    </source>
</evidence>
<dbReference type="InterPro" id="IPR034804">
    <property type="entry name" value="SQR/QFR_C/D"/>
</dbReference>
<feature type="transmembrane region" description="Helical" evidence="11">
    <location>
        <begin position="111"/>
        <end position="135"/>
    </location>
</feature>
<dbReference type="EMBL" id="PKUS01000035">
    <property type="protein sequence ID" value="PLW67173.1"/>
    <property type="molecule type" value="Genomic_DNA"/>
</dbReference>
<evidence type="ECO:0000313" key="13">
    <source>
        <dbReference type="Proteomes" id="UP000235005"/>
    </source>
</evidence>
<evidence type="ECO:0000256" key="3">
    <source>
        <dbReference type="ARBA" id="ARBA00004370"/>
    </source>
</evidence>
<dbReference type="Gene3D" id="1.20.1300.10">
    <property type="entry name" value="Fumarate reductase/succinate dehydrogenase, transmembrane subunit"/>
    <property type="match status" value="1"/>
</dbReference>
<feature type="transmembrane region" description="Helical" evidence="11">
    <location>
        <begin position="155"/>
        <end position="177"/>
    </location>
</feature>
<evidence type="ECO:0000256" key="11">
    <source>
        <dbReference type="SAM" id="Phobius"/>
    </source>
</evidence>
<sequence length="241" mass="27328">MPQKLNRWPARMDLLQSGTGLLLVMFIWGHMFFESSILLGHEAMYWVTRMFEGEHLFGRPYPLLVSAAAAIVLLLIALHALLALRKFPANYRQYQRMNTHMAAMRHMDTTLWYVQVITGFLLFFLASAHLLVVLVQPDNIGPYASSDRIWSGRFWILYASLLLVVHVHAGIGIYRLAMKWGPFSAASSGLWRGRIRLALYCIVAFYLCLGTASLITYMRIGAEHAPYAGERYVPTHASGAH</sequence>
<evidence type="ECO:0000256" key="10">
    <source>
        <dbReference type="PIRSR" id="PIRSR000177-1"/>
    </source>
</evidence>
<dbReference type="Pfam" id="PF01127">
    <property type="entry name" value="Sdh_cyt"/>
    <property type="match status" value="1"/>
</dbReference>
<keyword evidence="8 10" id="KW-0408">Iron</keyword>
<comment type="subcellular location">
    <subcellularLocation>
        <location evidence="3">Membrane</location>
    </subcellularLocation>
</comment>
<evidence type="ECO:0000313" key="12">
    <source>
        <dbReference type="EMBL" id="PLW67173.1"/>
    </source>
</evidence>
<evidence type="ECO:0000256" key="5">
    <source>
        <dbReference type="ARBA" id="ARBA00022692"/>
    </source>
</evidence>
<feature type="binding site" description="axial binding residue" evidence="10">
    <location>
        <position position="30"/>
    </location>
    <ligand>
        <name>heme b</name>
        <dbReference type="ChEBI" id="CHEBI:60344"/>
        <label>bD</label>
    </ligand>
    <ligandPart>
        <name>Fe</name>
        <dbReference type="ChEBI" id="CHEBI:18248"/>
    </ligandPart>
</feature>
<dbReference type="SUPFAM" id="SSF81343">
    <property type="entry name" value="Fumarate reductase respiratory complex transmembrane subunits"/>
    <property type="match status" value="1"/>
</dbReference>
<comment type="cofactor">
    <cofactor evidence="1">
        <name>heme</name>
        <dbReference type="ChEBI" id="CHEBI:30413"/>
    </cofactor>
</comment>
<evidence type="ECO:0000256" key="7">
    <source>
        <dbReference type="ARBA" id="ARBA00022989"/>
    </source>
</evidence>
<evidence type="ECO:0000256" key="4">
    <source>
        <dbReference type="ARBA" id="ARBA00022617"/>
    </source>
</evidence>
<dbReference type="InterPro" id="IPR000701">
    <property type="entry name" value="SuccDH_FuR_B_TM-su"/>
</dbReference>
<dbReference type="NCBIfam" id="NF010072">
    <property type="entry name" value="PRK13553.1"/>
    <property type="match status" value="1"/>
</dbReference>
<feature type="binding site" description="axial binding residue" evidence="10">
    <location>
        <position position="168"/>
    </location>
    <ligand>
        <name>heme b</name>
        <dbReference type="ChEBI" id="CHEBI:60344"/>
        <label>bD</label>
    </ligand>
    <ligandPart>
        <name>Fe</name>
        <dbReference type="ChEBI" id="CHEBI:18248"/>
    </ligandPart>
</feature>
<feature type="transmembrane region" description="Helical" evidence="11">
    <location>
        <begin position="61"/>
        <end position="84"/>
    </location>
</feature>
<evidence type="ECO:0000256" key="2">
    <source>
        <dbReference type="ARBA" id="ARBA00004050"/>
    </source>
</evidence>
<dbReference type="RefSeq" id="WP_076000846.1">
    <property type="nucleotide sequence ID" value="NZ_PKUS01000035.1"/>
</dbReference>
<feature type="binding site" description="axial binding residue" evidence="10">
    <location>
        <position position="129"/>
    </location>
    <ligand>
        <name>heme b</name>
        <dbReference type="ChEBI" id="CHEBI:60344"/>
        <label>bD</label>
    </ligand>
    <ligandPart>
        <name>Fe</name>
        <dbReference type="ChEBI" id="CHEBI:18248"/>
    </ligandPart>
</feature>
<dbReference type="GO" id="GO:0046872">
    <property type="term" value="F:metal ion binding"/>
    <property type="evidence" value="ECO:0007669"/>
    <property type="project" value="UniProtKB-KW"/>
</dbReference>